<keyword evidence="7" id="KW-0067">ATP-binding</keyword>
<dbReference type="SMART" id="SM00065">
    <property type="entry name" value="GAF"/>
    <property type="match status" value="1"/>
</dbReference>
<keyword evidence="8" id="KW-0902">Two-component regulatory system</keyword>
<dbReference type="CDD" id="cd00082">
    <property type="entry name" value="HisKA"/>
    <property type="match status" value="1"/>
</dbReference>
<name>A0A6G4WCJ3_9HYPH</name>
<dbReference type="PANTHER" id="PTHR43065">
    <property type="entry name" value="SENSOR HISTIDINE KINASE"/>
    <property type="match status" value="1"/>
</dbReference>
<dbReference type="InterPro" id="IPR003018">
    <property type="entry name" value="GAF"/>
</dbReference>
<dbReference type="Gene3D" id="3.30.565.10">
    <property type="entry name" value="Histidine kinase-like ATPase, C-terminal domain"/>
    <property type="match status" value="1"/>
</dbReference>
<dbReference type="InterPro" id="IPR036097">
    <property type="entry name" value="HisK_dim/P_sf"/>
</dbReference>
<dbReference type="PANTHER" id="PTHR43065:SF10">
    <property type="entry name" value="PEROXIDE STRESS-ACTIVATED HISTIDINE KINASE MAK3"/>
    <property type="match status" value="1"/>
</dbReference>
<keyword evidence="15" id="KW-1185">Reference proteome</keyword>
<keyword evidence="6" id="KW-0418">Kinase</keyword>
<evidence type="ECO:0000259" key="13">
    <source>
        <dbReference type="PROSITE" id="PS50113"/>
    </source>
</evidence>
<dbReference type="GO" id="GO:0000155">
    <property type="term" value="F:phosphorelay sensor kinase activity"/>
    <property type="evidence" value="ECO:0007669"/>
    <property type="project" value="InterPro"/>
</dbReference>
<dbReference type="SMART" id="SM00387">
    <property type="entry name" value="HATPase_c"/>
    <property type="match status" value="1"/>
</dbReference>
<feature type="domain" description="PAS" evidence="12">
    <location>
        <begin position="200"/>
        <end position="247"/>
    </location>
</feature>
<dbReference type="InterPro" id="IPR003661">
    <property type="entry name" value="HisK_dim/P_dom"/>
</dbReference>
<dbReference type="PROSITE" id="PS50109">
    <property type="entry name" value="HIS_KIN"/>
    <property type="match status" value="1"/>
</dbReference>
<dbReference type="NCBIfam" id="TIGR00229">
    <property type="entry name" value="sensory_box"/>
    <property type="match status" value="1"/>
</dbReference>
<dbReference type="GO" id="GO:0006355">
    <property type="term" value="P:regulation of DNA-templated transcription"/>
    <property type="evidence" value="ECO:0007669"/>
    <property type="project" value="InterPro"/>
</dbReference>
<dbReference type="InterPro" id="IPR013767">
    <property type="entry name" value="PAS_fold"/>
</dbReference>
<dbReference type="PRINTS" id="PR00344">
    <property type="entry name" value="BCTRLSENSOR"/>
</dbReference>
<dbReference type="SUPFAM" id="SSF55785">
    <property type="entry name" value="PYP-like sensor domain (PAS domain)"/>
    <property type="match status" value="1"/>
</dbReference>
<accession>A0A6G4WCJ3</accession>
<dbReference type="InterPro" id="IPR036890">
    <property type="entry name" value="HATPase_C_sf"/>
</dbReference>
<dbReference type="EC" id="2.7.13.3" evidence="2"/>
<comment type="caution">
    <text evidence="14">The sequence shown here is derived from an EMBL/GenBank/DDBJ whole genome shotgun (WGS) entry which is preliminary data.</text>
</comment>
<dbReference type="Proteomes" id="UP001642900">
    <property type="component" value="Unassembled WGS sequence"/>
</dbReference>
<keyword evidence="5" id="KW-0547">Nucleotide-binding</keyword>
<feature type="modified residue" description="4-aspartylphosphate" evidence="9">
    <location>
        <position position="619"/>
    </location>
</feature>
<evidence type="ECO:0000256" key="3">
    <source>
        <dbReference type="ARBA" id="ARBA00022553"/>
    </source>
</evidence>
<dbReference type="InterPro" id="IPR000014">
    <property type="entry name" value="PAS"/>
</dbReference>
<dbReference type="SUPFAM" id="SSF52172">
    <property type="entry name" value="CheY-like"/>
    <property type="match status" value="1"/>
</dbReference>
<reference evidence="14 15" key="1">
    <citation type="submission" date="2020-02" db="EMBL/GenBank/DDBJ databases">
        <title>Genome sequence of strain CCNWXJ40-4.</title>
        <authorList>
            <person name="Gao J."/>
            <person name="Sun J."/>
        </authorList>
    </citation>
    <scope>NUCLEOTIDE SEQUENCE [LARGE SCALE GENOMIC DNA]</scope>
    <source>
        <strain evidence="14 15">CCNWXJ 40-4</strain>
    </source>
</reference>
<organism evidence="14 15">
    <name type="scientific">Allomesorhizobium camelthorni</name>
    <dbReference type="NCBI Taxonomy" id="475069"/>
    <lineage>
        <taxon>Bacteria</taxon>
        <taxon>Pseudomonadati</taxon>
        <taxon>Pseudomonadota</taxon>
        <taxon>Alphaproteobacteria</taxon>
        <taxon>Hyphomicrobiales</taxon>
        <taxon>Phyllobacteriaceae</taxon>
        <taxon>Allomesorhizobium</taxon>
    </lineage>
</organism>
<dbReference type="Gene3D" id="1.10.287.130">
    <property type="match status" value="1"/>
</dbReference>
<dbReference type="SMART" id="SM00448">
    <property type="entry name" value="REC"/>
    <property type="match status" value="1"/>
</dbReference>
<dbReference type="SUPFAM" id="SSF47384">
    <property type="entry name" value="Homodimeric domain of signal transducing histidine kinase"/>
    <property type="match status" value="1"/>
</dbReference>
<dbReference type="SMART" id="SM00091">
    <property type="entry name" value="PAS"/>
    <property type="match status" value="1"/>
</dbReference>
<gene>
    <name evidence="14" type="ORF">G6N73_11695</name>
</gene>
<evidence type="ECO:0000313" key="15">
    <source>
        <dbReference type="Proteomes" id="UP001642900"/>
    </source>
</evidence>
<evidence type="ECO:0000256" key="9">
    <source>
        <dbReference type="PROSITE-ProRule" id="PRU00169"/>
    </source>
</evidence>
<dbReference type="PROSITE" id="PS50112">
    <property type="entry name" value="PAS"/>
    <property type="match status" value="1"/>
</dbReference>
<evidence type="ECO:0000259" key="11">
    <source>
        <dbReference type="PROSITE" id="PS50110"/>
    </source>
</evidence>
<keyword evidence="4" id="KW-0808">Transferase</keyword>
<dbReference type="InterPro" id="IPR003594">
    <property type="entry name" value="HATPase_dom"/>
</dbReference>
<feature type="domain" description="PAC" evidence="13">
    <location>
        <begin position="270"/>
        <end position="320"/>
    </location>
</feature>
<evidence type="ECO:0000313" key="14">
    <source>
        <dbReference type="EMBL" id="NGO51837.1"/>
    </source>
</evidence>
<dbReference type="InterPro" id="IPR000700">
    <property type="entry name" value="PAS-assoc_C"/>
</dbReference>
<evidence type="ECO:0000256" key="5">
    <source>
        <dbReference type="ARBA" id="ARBA00022741"/>
    </source>
</evidence>
<dbReference type="SMART" id="SM00388">
    <property type="entry name" value="HisKA"/>
    <property type="match status" value="1"/>
</dbReference>
<dbReference type="Gene3D" id="3.30.450.20">
    <property type="entry name" value="PAS domain"/>
    <property type="match status" value="1"/>
</dbReference>
<dbReference type="Pfam" id="PF00989">
    <property type="entry name" value="PAS"/>
    <property type="match status" value="1"/>
</dbReference>
<dbReference type="InterPro" id="IPR035965">
    <property type="entry name" value="PAS-like_dom_sf"/>
</dbReference>
<comment type="catalytic activity">
    <reaction evidence="1">
        <text>ATP + protein L-histidine = ADP + protein N-phospho-L-histidine.</text>
        <dbReference type="EC" id="2.7.13.3"/>
    </reaction>
</comment>
<evidence type="ECO:0000256" key="7">
    <source>
        <dbReference type="ARBA" id="ARBA00022840"/>
    </source>
</evidence>
<dbReference type="InterPro" id="IPR011006">
    <property type="entry name" value="CheY-like_superfamily"/>
</dbReference>
<keyword evidence="3 9" id="KW-0597">Phosphoprotein</keyword>
<dbReference type="Gene3D" id="3.40.50.2300">
    <property type="match status" value="1"/>
</dbReference>
<dbReference type="Gene3D" id="3.30.450.40">
    <property type="match status" value="1"/>
</dbReference>
<feature type="domain" description="Histidine kinase" evidence="10">
    <location>
        <begin position="340"/>
        <end position="552"/>
    </location>
</feature>
<proteinExistence type="predicted"/>
<evidence type="ECO:0000259" key="12">
    <source>
        <dbReference type="PROSITE" id="PS50112"/>
    </source>
</evidence>
<dbReference type="AlphaFoldDB" id="A0A6G4WCJ3"/>
<dbReference type="GO" id="GO:0005524">
    <property type="term" value="F:ATP binding"/>
    <property type="evidence" value="ECO:0007669"/>
    <property type="project" value="UniProtKB-KW"/>
</dbReference>
<dbReference type="SUPFAM" id="SSF55781">
    <property type="entry name" value="GAF domain-like"/>
    <property type="match status" value="1"/>
</dbReference>
<dbReference type="Pfam" id="PF00072">
    <property type="entry name" value="Response_reg"/>
    <property type="match status" value="1"/>
</dbReference>
<dbReference type="PROSITE" id="PS50113">
    <property type="entry name" value="PAC"/>
    <property type="match status" value="1"/>
</dbReference>
<evidence type="ECO:0000256" key="2">
    <source>
        <dbReference type="ARBA" id="ARBA00012438"/>
    </source>
</evidence>
<feature type="domain" description="Response regulatory" evidence="11">
    <location>
        <begin position="570"/>
        <end position="688"/>
    </location>
</feature>
<dbReference type="CDD" id="cd00130">
    <property type="entry name" value="PAS"/>
    <property type="match status" value="1"/>
</dbReference>
<protein>
    <recommendedName>
        <fullName evidence="2">histidine kinase</fullName>
        <ecNumber evidence="2">2.7.13.3</ecNumber>
    </recommendedName>
</protein>
<dbReference type="EMBL" id="JAAKZF010000012">
    <property type="protein sequence ID" value="NGO51837.1"/>
    <property type="molecule type" value="Genomic_DNA"/>
</dbReference>
<evidence type="ECO:0000256" key="6">
    <source>
        <dbReference type="ARBA" id="ARBA00022777"/>
    </source>
</evidence>
<sequence>MIYTTPPSIDPKIANPGVTVAAARIARRLRHADDWRPEIGDILELLGQSLQVHRTILFRLREDPGQGLVQSISGYWVDETLEGILARPTIILQSHIHSDPLLSRLAVEGRQGKMFSGLTSEIDGFLRKDFERQKIKTFLSVTVFAHGHAWGTVAINDCVRERVWTDEEKAALEIVALAVGDAIERSLSERHVGEIIHAAMLQASLDAVLVIDETGKILEFNPAAEKMFGFERAQIVGKDVLDTIIPEFYREGHVNGGEYMQRRGAPMIGRRLETISQDASGRIFPIELTATEVKVADRRFFIGSIRDLRERRQAEEEINRQREKLHQNEKMAAMGSLLAGVSHELNNPLAVVVAQSTLLHEFAPDPQIKLRAEKVRAAAERCGRIVKSFLGMVRLHPTTQTEMDLNAVLRAALEVTAYGARSSGIGIDTEFATSPLTVLGDADHLTQVAANFLVNSQHALASWNGERRIKLCSFRTEDGNCGFSVADTGPGIPETIRHRIFESYFTTKPVGVGTGIGLSISKSIVERHSGALRFEAVEPTGARFVVELPAAGAEIMAASGASGHSGGLRHALIVDDEPDVAGSLSDLLDLMGIKSRIVPAWTSAGEIFDGYEADIIFSDLRMPGYSGITVYRQLMAERPDLARRFVLVTGDMIGAKAEIDALPAHLRPQILEKPFATLDVRGVLAAINDQVDFAR</sequence>
<evidence type="ECO:0000256" key="8">
    <source>
        <dbReference type="ARBA" id="ARBA00023012"/>
    </source>
</evidence>
<dbReference type="Pfam" id="PF01590">
    <property type="entry name" value="GAF"/>
    <property type="match status" value="1"/>
</dbReference>
<dbReference type="Pfam" id="PF00512">
    <property type="entry name" value="HisKA"/>
    <property type="match status" value="1"/>
</dbReference>
<dbReference type="InterPro" id="IPR004358">
    <property type="entry name" value="Sig_transdc_His_kin-like_C"/>
</dbReference>
<dbReference type="InterPro" id="IPR001789">
    <property type="entry name" value="Sig_transdc_resp-reg_receiver"/>
</dbReference>
<dbReference type="InterPro" id="IPR029016">
    <property type="entry name" value="GAF-like_dom_sf"/>
</dbReference>
<dbReference type="RefSeq" id="WP_165027738.1">
    <property type="nucleotide sequence ID" value="NZ_JAAKZF010000012.1"/>
</dbReference>
<dbReference type="Pfam" id="PF02518">
    <property type="entry name" value="HATPase_c"/>
    <property type="match status" value="1"/>
</dbReference>
<dbReference type="InterPro" id="IPR005467">
    <property type="entry name" value="His_kinase_dom"/>
</dbReference>
<evidence type="ECO:0000259" key="10">
    <source>
        <dbReference type="PROSITE" id="PS50109"/>
    </source>
</evidence>
<dbReference type="PROSITE" id="PS50110">
    <property type="entry name" value="RESPONSE_REGULATORY"/>
    <property type="match status" value="1"/>
</dbReference>
<evidence type="ECO:0000256" key="4">
    <source>
        <dbReference type="ARBA" id="ARBA00022679"/>
    </source>
</evidence>
<dbReference type="SUPFAM" id="SSF55874">
    <property type="entry name" value="ATPase domain of HSP90 chaperone/DNA topoisomerase II/histidine kinase"/>
    <property type="match status" value="1"/>
</dbReference>
<evidence type="ECO:0000256" key="1">
    <source>
        <dbReference type="ARBA" id="ARBA00000085"/>
    </source>
</evidence>